<feature type="binding site" evidence="4">
    <location>
        <position position="60"/>
    </location>
    <ligand>
        <name>substrate</name>
    </ligand>
</feature>
<gene>
    <name evidence="8" type="ORF">AAV99_06515</name>
</gene>
<feature type="domain" description="L-asparaginase N-terminal" evidence="6">
    <location>
        <begin position="5"/>
        <end position="196"/>
    </location>
</feature>
<dbReference type="InterPro" id="IPR004550">
    <property type="entry name" value="AsnASE_II"/>
</dbReference>
<keyword evidence="9" id="KW-1185">Reference proteome</keyword>
<dbReference type="PROSITE" id="PS51732">
    <property type="entry name" value="ASN_GLN_ASE_3"/>
    <property type="match status" value="1"/>
</dbReference>
<comment type="caution">
    <text evidence="8">The sequence shown here is derived from an EMBL/GenBank/DDBJ whole genome shotgun (WGS) entry which is preliminary data.</text>
</comment>
<feature type="active site" evidence="5">
    <location>
        <position position="14"/>
    </location>
</feature>
<dbReference type="PATRIC" id="fig|874156.12.peg.1344"/>
<dbReference type="InterPro" id="IPR027473">
    <property type="entry name" value="L-asparaginase_C"/>
</dbReference>
<dbReference type="SUPFAM" id="SSF53774">
    <property type="entry name" value="Glutaminase/Asparaginase"/>
    <property type="match status" value="1"/>
</dbReference>
<dbReference type="InterPro" id="IPR036152">
    <property type="entry name" value="Asp/glu_Ase-like_sf"/>
</dbReference>
<dbReference type="RefSeq" id="WP_047093248.1">
    <property type="nucleotide sequence ID" value="NZ_LBHU01000002.1"/>
</dbReference>
<dbReference type="PROSITE" id="PS00144">
    <property type="entry name" value="ASN_GLN_ASE_1"/>
    <property type="match status" value="1"/>
</dbReference>
<dbReference type="InterPro" id="IPR040919">
    <property type="entry name" value="Asparaginase_C"/>
</dbReference>
<dbReference type="PIRSF" id="PIRSF500176">
    <property type="entry name" value="L_ASNase"/>
    <property type="match status" value="1"/>
</dbReference>
<dbReference type="CDD" id="cd08964">
    <property type="entry name" value="L-asparaginase_II"/>
    <property type="match status" value="1"/>
</dbReference>
<feature type="active site" description="O-isoaspartyl threonine intermediate" evidence="3">
    <location>
        <position position="14"/>
    </location>
</feature>
<name>A0A0H0XM77_9SPHN</name>
<dbReference type="GO" id="GO:0006528">
    <property type="term" value="P:asparagine metabolic process"/>
    <property type="evidence" value="ECO:0007669"/>
    <property type="project" value="InterPro"/>
</dbReference>
<evidence type="ECO:0000256" key="2">
    <source>
        <dbReference type="ARBA" id="ARBA00022801"/>
    </source>
</evidence>
<dbReference type="Pfam" id="PF00710">
    <property type="entry name" value="Asparaginase"/>
    <property type="match status" value="1"/>
</dbReference>
<dbReference type="PANTHER" id="PTHR11707:SF28">
    <property type="entry name" value="60 KDA LYSOPHOSPHOLIPASE"/>
    <property type="match status" value="1"/>
</dbReference>
<proteinExistence type="inferred from homology"/>
<evidence type="ECO:0000313" key="8">
    <source>
        <dbReference type="EMBL" id="KLI63434.1"/>
    </source>
</evidence>
<reference evidence="8 9" key="1">
    <citation type="submission" date="2015-04" db="EMBL/GenBank/DDBJ databases">
        <title>The draft genome sequence of Erythrobacter marinus HWDM-33.</title>
        <authorList>
            <person name="Zhuang L."/>
            <person name="Liu Y."/>
            <person name="Shao Z."/>
        </authorList>
    </citation>
    <scope>NUCLEOTIDE SEQUENCE [LARGE SCALE GENOMIC DNA]</scope>
    <source>
        <strain evidence="8 9">HWDM-33</strain>
    </source>
</reference>
<feature type="binding site" evidence="4">
    <location>
        <begin position="93"/>
        <end position="94"/>
    </location>
    <ligand>
        <name>substrate</name>
    </ligand>
</feature>
<dbReference type="PIRSF" id="PIRSF001220">
    <property type="entry name" value="L-ASNase_gatD"/>
    <property type="match status" value="1"/>
</dbReference>
<dbReference type="PANTHER" id="PTHR11707">
    <property type="entry name" value="L-ASPARAGINASE"/>
    <property type="match status" value="1"/>
</dbReference>
<dbReference type="Proteomes" id="UP000053455">
    <property type="component" value="Unassembled WGS sequence"/>
</dbReference>
<evidence type="ECO:0000256" key="3">
    <source>
        <dbReference type="PIRSR" id="PIRSR001220-1"/>
    </source>
</evidence>
<protein>
    <submittedName>
        <fullName evidence="8">L-asparaginase</fullName>
    </submittedName>
</protein>
<dbReference type="InterPro" id="IPR020827">
    <property type="entry name" value="Asparaginase/glutaminase_AS1"/>
</dbReference>
<evidence type="ECO:0000256" key="1">
    <source>
        <dbReference type="ARBA" id="ARBA00010518"/>
    </source>
</evidence>
<dbReference type="InterPro" id="IPR037152">
    <property type="entry name" value="L-asparaginase_N_sf"/>
</dbReference>
<dbReference type="Pfam" id="PF17763">
    <property type="entry name" value="Asparaginase_C"/>
    <property type="match status" value="1"/>
</dbReference>
<dbReference type="EMBL" id="LBHU01000002">
    <property type="protein sequence ID" value="KLI63434.1"/>
    <property type="molecule type" value="Genomic_DNA"/>
</dbReference>
<dbReference type="Gene3D" id="3.40.50.40">
    <property type="match status" value="1"/>
</dbReference>
<dbReference type="SMART" id="SM00870">
    <property type="entry name" value="Asparaginase"/>
    <property type="match status" value="1"/>
</dbReference>
<dbReference type="Gene3D" id="3.40.50.1170">
    <property type="entry name" value="L-asparaginase, N-terminal domain"/>
    <property type="match status" value="1"/>
</dbReference>
<evidence type="ECO:0000313" key="9">
    <source>
        <dbReference type="Proteomes" id="UP000053455"/>
    </source>
</evidence>
<evidence type="ECO:0000259" key="7">
    <source>
        <dbReference type="Pfam" id="PF17763"/>
    </source>
</evidence>
<evidence type="ECO:0000259" key="6">
    <source>
        <dbReference type="Pfam" id="PF00710"/>
    </source>
</evidence>
<organism evidence="8 9">
    <name type="scientific">Aurantiacibacter marinus</name>
    <dbReference type="NCBI Taxonomy" id="874156"/>
    <lineage>
        <taxon>Bacteria</taxon>
        <taxon>Pseudomonadati</taxon>
        <taxon>Pseudomonadota</taxon>
        <taxon>Alphaproteobacteria</taxon>
        <taxon>Sphingomonadales</taxon>
        <taxon>Erythrobacteraceae</taxon>
        <taxon>Aurantiacibacter</taxon>
    </lineage>
</organism>
<feature type="domain" description="Asparaginase/glutaminase C-terminal" evidence="7">
    <location>
        <begin position="214"/>
        <end position="323"/>
    </location>
</feature>
<dbReference type="FunFam" id="3.40.50.1170:FF:000001">
    <property type="entry name" value="L-asparaginase 2"/>
    <property type="match status" value="1"/>
</dbReference>
<comment type="similarity">
    <text evidence="1">Belongs to the asparaginase 1 family.</text>
</comment>
<keyword evidence="2" id="KW-0378">Hydrolase</keyword>
<dbReference type="OrthoDB" id="9788068at2"/>
<accession>A0A0H0XM77</accession>
<dbReference type="InterPro" id="IPR006034">
    <property type="entry name" value="Asparaginase/glutaminase-like"/>
</dbReference>
<dbReference type="GO" id="GO:0004067">
    <property type="term" value="F:asparaginase activity"/>
    <property type="evidence" value="ECO:0007669"/>
    <property type="project" value="UniProtKB-UniRule"/>
</dbReference>
<evidence type="ECO:0000256" key="4">
    <source>
        <dbReference type="PIRSR" id="PIRSR001220-2"/>
    </source>
</evidence>
<dbReference type="STRING" id="874156.GCA_001021555_02017"/>
<sequence>MSEPKILVLATGGTIAGQAGSATRADYRPGQIDIADFLSAFRELGINTRLEGRQIANIDSANIGPAIWAQLQHACMAAMDNPDCGGVIITHGTDTAEETAFLLDLTLPTTKPVVLVGAMRPADAVGSDGLRNFANAVQIAAHPDSAGRGVLVVMGDTVLSARDVRKAHTGGTNAFKGFPRGPVALATPAGVDWLSPPWRPYESARFTFPATFPRVPILHAYAGMDGASVRDALEAGAEGFVLAGFGAGNSPDAVYEALCDAARNGVPVVRATRVDEGLVNREPEDAQNGFIAARALGPAKARILLQMLVASGRADPVEAQAAFDLR</sequence>
<dbReference type="InterPro" id="IPR027474">
    <property type="entry name" value="L-asparaginase_N"/>
</dbReference>
<evidence type="ECO:0000256" key="5">
    <source>
        <dbReference type="PROSITE-ProRule" id="PRU10099"/>
    </source>
</evidence>
<dbReference type="AlphaFoldDB" id="A0A0H0XM77"/>
<dbReference type="PRINTS" id="PR00139">
    <property type="entry name" value="ASNGLNASE"/>
</dbReference>